<evidence type="ECO:0000313" key="5">
    <source>
        <dbReference type="Proteomes" id="UP000694383"/>
    </source>
</evidence>
<dbReference type="Pfam" id="PF00176">
    <property type="entry name" value="SNF2-rel_dom"/>
    <property type="match status" value="1"/>
</dbReference>
<dbReference type="GO" id="GO:0005634">
    <property type="term" value="C:nucleus"/>
    <property type="evidence" value="ECO:0007669"/>
    <property type="project" value="TreeGrafter"/>
</dbReference>
<dbReference type="PANTHER" id="PTHR47157">
    <property type="entry name" value="CHROMODOMAIN-HELICASE-DNA-BINDING PROTEIN 1-LIKE"/>
    <property type="match status" value="1"/>
</dbReference>
<dbReference type="GO" id="GO:0005524">
    <property type="term" value="F:ATP binding"/>
    <property type="evidence" value="ECO:0007669"/>
    <property type="project" value="UniProtKB-KW"/>
</dbReference>
<dbReference type="InterPro" id="IPR038718">
    <property type="entry name" value="SNF2-like_sf"/>
</dbReference>
<protein>
    <recommendedName>
        <fullName evidence="3">SNF2 N-terminal domain-containing protein</fullName>
    </recommendedName>
</protein>
<dbReference type="PANTHER" id="PTHR47157:SF1">
    <property type="entry name" value="CHROMODOMAIN-HELICASE-DNA-BINDING PROTEIN 1-LIKE"/>
    <property type="match status" value="1"/>
</dbReference>
<dbReference type="GO" id="GO:0006281">
    <property type="term" value="P:DNA repair"/>
    <property type="evidence" value="ECO:0007669"/>
    <property type="project" value="InterPro"/>
</dbReference>
<evidence type="ECO:0000256" key="1">
    <source>
        <dbReference type="ARBA" id="ARBA00022741"/>
    </source>
</evidence>
<dbReference type="InterPro" id="IPR000330">
    <property type="entry name" value="SNF2_N"/>
</dbReference>
<dbReference type="Proteomes" id="UP000694383">
    <property type="component" value="Unplaced"/>
</dbReference>
<dbReference type="Ensembl" id="ENSOSIT00000003358.1">
    <property type="protein sequence ID" value="ENSOSIP00000003122.1"/>
    <property type="gene ID" value="ENSOSIG00000002025.1"/>
</dbReference>
<keyword evidence="5" id="KW-1185">Reference proteome</keyword>
<dbReference type="GO" id="GO:0003678">
    <property type="term" value="F:DNA helicase activity"/>
    <property type="evidence" value="ECO:0007669"/>
    <property type="project" value="InterPro"/>
</dbReference>
<name>A0A8C7WTH3_9TELE</name>
<dbReference type="SUPFAM" id="SSF52540">
    <property type="entry name" value="P-loop containing nucleoside triphosphate hydrolases"/>
    <property type="match status" value="1"/>
</dbReference>
<feature type="domain" description="SNF2 N-terminal" evidence="3">
    <location>
        <begin position="38"/>
        <end position="69"/>
    </location>
</feature>
<dbReference type="InterPro" id="IPR031053">
    <property type="entry name" value="ALC1"/>
</dbReference>
<evidence type="ECO:0000256" key="2">
    <source>
        <dbReference type="ARBA" id="ARBA00022840"/>
    </source>
</evidence>
<dbReference type="AlphaFoldDB" id="A0A8C7WTH3"/>
<keyword evidence="1" id="KW-0547">Nucleotide-binding</keyword>
<proteinExistence type="predicted"/>
<sequence length="77" mass="8772">MSKFLEEIRSRFVGKKKVSLVQDDLQKWGLRGIQLRGYQLDGVQWLIQNLQNQQGCILGDEMGLGKTCQQEDMTTAA</sequence>
<organism evidence="4 5">
    <name type="scientific">Oryzias sinensis</name>
    <name type="common">Chinese medaka</name>
    <dbReference type="NCBI Taxonomy" id="183150"/>
    <lineage>
        <taxon>Eukaryota</taxon>
        <taxon>Metazoa</taxon>
        <taxon>Chordata</taxon>
        <taxon>Craniata</taxon>
        <taxon>Vertebrata</taxon>
        <taxon>Euteleostomi</taxon>
        <taxon>Actinopterygii</taxon>
        <taxon>Neopterygii</taxon>
        <taxon>Teleostei</taxon>
        <taxon>Neoteleostei</taxon>
        <taxon>Acanthomorphata</taxon>
        <taxon>Ovalentaria</taxon>
        <taxon>Atherinomorphae</taxon>
        <taxon>Beloniformes</taxon>
        <taxon>Adrianichthyidae</taxon>
        <taxon>Oryziinae</taxon>
        <taxon>Oryzias</taxon>
    </lineage>
</organism>
<dbReference type="InterPro" id="IPR027417">
    <property type="entry name" value="P-loop_NTPase"/>
</dbReference>
<reference evidence="4" key="1">
    <citation type="submission" date="2025-08" db="UniProtKB">
        <authorList>
            <consortium name="Ensembl"/>
        </authorList>
    </citation>
    <scope>IDENTIFICATION</scope>
</reference>
<reference evidence="4" key="2">
    <citation type="submission" date="2025-09" db="UniProtKB">
        <authorList>
            <consortium name="Ensembl"/>
        </authorList>
    </citation>
    <scope>IDENTIFICATION</scope>
</reference>
<keyword evidence="2" id="KW-0067">ATP-binding</keyword>
<dbReference type="GO" id="GO:0006338">
    <property type="term" value="P:chromatin remodeling"/>
    <property type="evidence" value="ECO:0007669"/>
    <property type="project" value="InterPro"/>
</dbReference>
<accession>A0A8C7WTH3</accession>
<evidence type="ECO:0000259" key="3">
    <source>
        <dbReference type="Pfam" id="PF00176"/>
    </source>
</evidence>
<evidence type="ECO:0000313" key="4">
    <source>
        <dbReference type="Ensembl" id="ENSOSIP00000003122.1"/>
    </source>
</evidence>
<dbReference type="Gene3D" id="3.40.50.10810">
    <property type="entry name" value="Tandem AAA-ATPase domain"/>
    <property type="match status" value="1"/>
</dbReference>